<reference evidence="2" key="1">
    <citation type="submission" date="2022-06" db="EMBL/GenBank/DDBJ databases">
        <title>Genome public.</title>
        <authorList>
            <person name="Sun Q."/>
        </authorList>
    </citation>
    <scope>NUCLEOTIDE SEQUENCE</scope>
    <source>
        <strain evidence="2">CWNU-1</strain>
    </source>
</reference>
<dbReference type="Pfam" id="PF04149">
    <property type="entry name" value="DUF397"/>
    <property type="match status" value="1"/>
</dbReference>
<comment type="caution">
    <text evidence="2">The sequence shown here is derived from an EMBL/GenBank/DDBJ whole genome shotgun (WGS) entry which is preliminary data.</text>
</comment>
<gene>
    <name evidence="2" type="ORF">NBG84_37865</name>
</gene>
<evidence type="ECO:0000313" key="2">
    <source>
        <dbReference type="EMBL" id="MCM2393972.1"/>
    </source>
</evidence>
<proteinExistence type="predicted"/>
<evidence type="ECO:0000313" key="3">
    <source>
        <dbReference type="Proteomes" id="UP001431429"/>
    </source>
</evidence>
<dbReference type="RefSeq" id="WP_250924262.1">
    <property type="nucleotide sequence ID" value="NZ_JAMQAW010000096.1"/>
</dbReference>
<evidence type="ECO:0000259" key="1">
    <source>
        <dbReference type="Pfam" id="PF04149"/>
    </source>
</evidence>
<dbReference type="EMBL" id="JAMQAW010000096">
    <property type="protein sequence ID" value="MCM2393972.1"/>
    <property type="molecule type" value="Genomic_DNA"/>
</dbReference>
<sequence length="64" mass="7262">MTDDFWQESSFCQAGNSCIGVLRDGEIIRLRESEQPNETITTTPEKMRAFIRGVKNGDFDHLLG</sequence>
<feature type="domain" description="DUF397" evidence="1">
    <location>
        <begin position="6"/>
        <end position="55"/>
    </location>
</feature>
<accession>A0ABT0UZH4</accession>
<dbReference type="InterPro" id="IPR007278">
    <property type="entry name" value="DUF397"/>
</dbReference>
<protein>
    <submittedName>
        <fullName evidence="2">DUF397 domain-containing protein</fullName>
    </submittedName>
</protein>
<name>A0ABT0UZH4_9ACTN</name>
<organism evidence="2 3">
    <name type="scientific">Streptomyces albipurpureus</name>
    <dbReference type="NCBI Taxonomy" id="2897419"/>
    <lineage>
        <taxon>Bacteria</taxon>
        <taxon>Bacillati</taxon>
        <taxon>Actinomycetota</taxon>
        <taxon>Actinomycetes</taxon>
        <taxon>Kitasatosporales</taxon>
        <taxon>Streptomycetaceae</taxon>
        <taxon>Streptomyces</taxon>
    </lineage>
</organism>
<keyword evidence="3" id="KW-1185">Reference proteome</keyword>
<dbReference type="Proteomes" id="UP001431429">
    <property type="component" value="Unassembled WGS sequence"/>
</dbReference>